<gene>
    <name evidence="1" type="ORF">CTI12_AA509040</name>
</gene>
<dbReference type="Proteomes" id="UP000245207">
    <property type="component" value="Unassembled WGS sequence"/>
</dbReference>
<dbReference type="AlphaFoldDB" id="A0A2U1LCH4"/>
<sequence>MAADSRALIAPSKRNRYLMEFPDLDAVLATLPLNSLFFCCTVSKSLSNLIMKDSGFANLHFVRSEPQLLIHCPPRLSYHLIDLNAGTNFAFGKWVKVKPSFNFPLRDFNVTHSSNGLVLLENTYFYNVVHQCIVLNLVTDVVDTTAEQSTAIGVDNIVDTTAMEESTADVSKVGAQAEMMIVDDSLASGEEKGDDSEDNVEKFVVVDNNNQEAVLDEAIQVKDSAAQESTAEISAAGSGSAIIPVRTSDAAQLLKSYQHTTQIHVKPKWRLPDPI</sequence>
<protein>
    <submittedName>
        <fullName evidence="1">F-box associated interaction domain-containing protein</fullName>
    </submittedName>
</protein>
<evidence type="ECO:0000313" key="1">
    <source>
        <dbReference type="EMBL" id="PWA46705.1"/>
    </source>
</evidence>
<comment type="caution">
    <text evidence="1">The sequence shown here is derived from an EMBL/GenBank/DDBJ whole genome shotgun (WGS) entry which is preliminary data.</text>
</comment>
<reference evidence="1 2" key="1">
    <citation type="journal article" date="2018" name="Mol. Plant">
        <title>The genome of Artemisia annua provides insight into the evolution of Asteraceae family and artemisinin biosynthesis.</title>
        <authorList>
            <person name="Shen Q."/>
            <person name="Zhang L."/>
            <person name="Liao Z."/>
            <person name="Wang S."/>
            <person name="Yan T."/>
            <person name="Shi P."/>
            <person name="Liu M."/>
            <person name="Fu X."/>
            <person name="Pan Q."/>
            <person name="Wang Y."/>
            <person name="Lv Z."/>
            <person name="Lu X."/>
            <person name="Zhang F."/>
            <person name="Jiang W."/>
            <person name="Ma Y."/>
            <person name="Chen M."/>
            <person name="Hao X."/>
            <person name="Li L."/>
            <person name="Tang Y."/>
            <person name="Lv G."/>
            <person name="Zhou Y."/>
            <person name="Sun X."/>
            <person name="Brodelius P.E."/>
            <person name="Rose J.K.C."/>
            <person name="Tang K."/>
        </authorList>
    </citation>
    <scope>NUCLEOTIDE SEQUENCE [LARGE SCALE GENOMIC DNA]</scope>
    <source>
        <strain evidence="2">cv. Huhao1</strain>
        <tissue evidence="1">Leaf</tissue>
    </source>
</reference>
<organism evidence="1 2">
    <name type="scientific">Artemisia annua</name>
    <name type="common">Sweet wormwood</name>
    <dbReference type="NCBI Taxonomy" id="35608"/>
    <lineage>
        <taxon>Eukaryota</taxon>
        <taxon>Viridiplantae</taxon>
        <taxon>Streptophyta</taxon>
        <taxon>Embryophyta</taxon>
        <taxon>Tracheophyta</taxon>
        <taxon>Spermatophyta</taxon>
        <taxon>Magnoliopsida</taxon>
        <taxon>eudicotyledons</taxon>
        <taxon>Gunneridae</taxon>
        <taxon>Pentapetalae</taxon>
        <taxon>asterids</taxon>
        <taxon>campanulids</taxon>
        <taxon>Asterales</taxon>
        <taxon>Asteraceae</taxon>
        <taxon>Asteroideae</taxon>
        <taxon>Anthemideae</taxon>
        <taxon>Artemisiinae</taxon>
        <taxon>Artemisia</taxon>
    </lineage>
</organism>
<dbReference type="EMBL" id="PKPP01010147">
    <property type="protein sequence ID" value="PWA46705.1"/>
    <property type="molecule type" value="Genomic_DNA"/>
</dbReference>
<accession>A0A2U1LCH4</accession>
<proteinExistence type="predicted"/>
<keyword evidence="2" id="KW-1185">Reference proteome</keyword>
<evidence type="ECO:0000313" key="2">
    <source>
        <dbReference type="Proteomes" id="UP000245207"/>
    </source>
</evidence>
<name>A0A2U1LCH4_ARTAN</name>